<dbReference type="GO" id="GO:0016989">
    <property type="term" value="F:sigma factor antagonist activity"/>
    <property type="evidence" value="ECO:0007669"/>
    <property type="project" value="TreeGrafter"/>
</dbReference>
<feature type="domain" description="Protein FecR C-terminal" evidence="3">
    <location>
        <begin position="265"/>
        <end position="335"/>
    </location>
</feature>
<dbReference type="PIRSF" id="PIRSF018266">
    <property type="entry name" value="FecR"/>
    <property type="match status" value="1"/>
</dbReference>
<dbReference type="Pfam" id="PF16344">
    <property type="entry name" value="FecR_C"/>
    <property type="match status" value="1"/>
</dbReference>
<dbReference type="PANTHER" id="PTHR30273">
    <property type="entry name" value="PERIPLASMIC SIGNAL SENSOR AND SIGMA FACTOR ACTIVATOR FECR-RELATED"/>
    <property type="match status" value="1"/>
</dbReference>
<keyword evidence="1" id="KW-1133">Transmembrane helix</keyword>
<evidence type="ECO:0000313" key="4">
    <source>
        <dbReference type="EMBL" id="RHE89228.1"/>
    </source>
</evidence>
<keyword evidence="1" id="KW-0472">Membrane</keyword>
<dbReference type="Pfam" id="PF04773">
    <property type="entry name" value="FecR"/>
    <property type="match status" value="1"/>
</dbReference>
<dbReference type="Gene3D" id="3.55.50.30">
    <property type="match status" value="1"/>
</dbReference>
<comment type="caution">
    <text evidence="4">The sequence shown here is derived from an EMBL/GenBank/DDBJ whole genome shotgun (WGS) entry which is preliminary data.</text>
</comment>
<evidence type="ECO:0000259" key="3">
    <source>
        <dbReference type="Pfam" id="PF16344"/>
    </source>
</evidence>
<dbReference type="InterPro" id="IPR006860">
    <property type="entry name" value="FecR"/>
</dbReference>
<accession>A0A414L3M8</accession>
<dbReference type="Gene3D" id="2.60.120.1440">
    <property type="match status" value="1"/>
</dbReference>
<organism evidence="4 5">
    <name type="scientific">Bacteroides intestinalis</name>
    <dbReference type="NCBI Taxonomy" id="329854"/>
    <lineage>
        <taxon>Bacteria</taxon>
        <taxon>Pseudomonadati</taxon>
        <taxon>Bacteroidota</taxon>
        <taxon>Bacteroidia</taxon>
        <taxon>Bacteroidales</taxon>
        <taxon>Bacteroidaceae</taxon>
        <taxon>Bacteroides</taxon>
    </lineage>
</organism>
<evidence type="ECO:0000259" key="2">
    <source>
        <dbReference type="Pfam" id="PF04773"/>
    </source>
</evidence>
<feature type="domain" description="FecR protein" evidence="2">
    <location>
        <begin position="128"/>
        <end position="221"/>
    </location>
</feature>
<dbReference type="EMBL" id="QSKV01000015">
    <property type="protein sequence ID" value="RHE89228.1"/>
    <property type="molecule type" value="Genomic_DNA"/>
</dbReference>
<keyword evidence="1" id="KW-0812">Transmembrane</keyword>
<dbReference type="InterPro" id="IPR012373">
    <property type="entry name" value="Ferrdict_sens_TM"/>
</dbReference>
<evidence type="ECO:0000313" key="5">
    <source>
        <dbReference type="Proteomes" id="UP000285650"/>
    </source>
</evidence>
<evidence type="ECO:0000256" key="1">
    <source>
        <dbReference type="SAM" id="Phobius"/>
    </source>
</evidence>
<sequence>MRRTYKDTQYMEQTDLLIIKYLSGATTPEEQSQLLSWLERHPDNQHYFRSLKDAYDLGQFEQLLKESRVNEQWADMRQRMSPARKPIRLRKIFREFIRYAAVLLLGILFYPTAVYLIKPQEQIQQTCIETGVGERAQITLPDGSRVWINSCSMLTYDSQFGKDNRPVNIKGEAYFEVHSDIEKPFLVHNGAFTYRVTGTSFNVSAFDNEHETSIALLEGGVTIEFGKQAERLHPGEKFTFNKNTGKYRREQINVNRLTSWRTGEITFNNISFEELTRKLERSFNVTFIFQNEKLKNETFSGSFHNYDPMETILEVLKISTPQTELQCTMVNDTIYIK</sequence>
<feature type="transmembrane region" description="Helical" evidence="1">
    <location>
        <begin position="96"/>
        <end position="117"/>
    </location>
</feature>
<reference evidence="4 5" key="1">
    <citation type="submission" date="2018-08" db="EMBL/GenBank/DDBJ databases">
        <title>A genome reference for cultivated species of the human gut microbiota.</title>
        <authorList>
            <person name="Zou Y."/>
            <person name="Xue W."/>
            <person name="Luo G."/>
        </authorList>
    </citation>
    <scope>NUCLEOTIDE SEQUENCE [LARGE SCALE GENOMIC DNA]</scope>
    <source>
        <strain evidence="4 5">AM27-17</strain>
    </source>
</reference>
<proteinExistence type="predicted"/>
<protein>
    <submittedName>
        <fullName evidence="4">DUF4974 domain-containing protein</fullName>
    </submittedName>
</protein>
<name>A0A414L3M8_9BACE</name>
<dbReference type="InterPro" id="IPR032508">
    <property type="entry name" value="FecR_C"/>
</dbReference>
<dbReference type="PANTHER" id="PTHR30273:SF2">
    <property type="entry name" value="PROTEIN FECR"/>
    <property type="match status" value="1"/>
</dbReference>
<gene>
    <name evidence="4" type="ORF">DW712_19260</name>
</gene>
<dbReference type="AlphaFoldDB" id="A0A414L3M8"/>
<dbReference type="Proteomes" id="UP000285650">
    <property type="component" value="Unassembled WGS sequence"/>
</dbReference>